<keyword evidence="3" id="KW-1185">Reference proteome</keyword>
<feature type="compositionally biased region" description="Basic and acidic residues" evidence="1">
    <location>
        <begin position="17"/>
        <end position="29"/>
    </location>
</feature>
<proteinExistence type="predicted"/>
<sequence length="96" mass="9956">DLATRVDDGTVTGADVRAAEVGEGRKSTPEIDDIDLSMDDLETARSGDGGSGGNTDRPDDGPLAGSVDRDADGVTSDESTDDEPGLFGRLKQLFSR</sequence>
<organism evidence="2 3">
    <name type="scientific">Natrinema soli</name>
    <dbReference type="NCBI Taxonomy" id="1930624"/>
    <lineage>
        <taxon>Archaea</taxon>
        <taxon>Methanobacteriati</taxon>
        <taxon>Methanobacteriota</taxon>
        <taxon>Stenosarchaea group</taxon>
        <taxon>Halobacteria</taxon>
        <taxon>Halobacteriales</taxon>
        <taxon>Natrialbaceae</taxon>
        <taxon>Natrinema</taxon>
    </lineage>
</organism>
<dbReference type="Proteomes" id="UP001596383">
    <property type="component" value="Unassembled WGS sequence"/>
</dbReference>
<dbReference type="AlphaFoldDB" id="A0ABD5SGZ6"/>
<gene>
    <name evidence="2" type="ORF">ACFQE6_05255</name>
</gene>
<evidence type="ECO:0000313" key="2">
    <source>
        <dbReference type="EMBL" id="MFC6764461.1"/>
    </source>
</evidence>
<evidence type="ECO:0000313" key="3">
    <source>
        <dbReference type="Proteomes" id="UP001596383"/>
    </source>
</evidence>
<feature type="compositionally biased region" description="Acidic residues" evidence="1">
    <location>
        <begin position="30"/>
        <end position="41"/>
    </location>
</feature>
<reference evidence="2 3" key="1">
    <citation type="journal article" date="2019" name="Int. J. Syst. Evol. Microbiol.">
        <title>The Global Catalogue of Microorganisms (GCM) 10K type strain sequencing project: providing services to taxonomists for standard genome sequencing and annotation.</title>
        <authorList>
            <consortium name="The Broad Institute Genomics Platform"/>
            <consortium name="The Broad Institute Genome Sequencing Center for Infectious Disease"/>
            <person name="Wu L."/>
            <person name="Ma J."/>
        </authorList>
    </citation>
    <scope>NUCLEOTIDE SEQUENCE [LARGE SCALE GENOMIC DNA]</scope>
    <source>
        <strain evidence="2 3">LMG 29247</strain>
    </source>
</reference>
<evidence type="ECO:0000256" key="1">
    <source>
        <dbReference type="SAM" id="MobiDB-lite"/>
    </source>
</evidence>
<comment type="caution">
    <text evidence="2">The sequence shown here is derived from an EMBL/GenBank/DDBJ whole genome shotgun (WGS) entry which is preliminary data.</text>
</comment>
<name>A0ABD5SGZ6_9EURY</name>
<feature type="region of interest" description="Disordered" evidence="1">
    <location>
        <begin position="1"/>
        <end position="96"/>
    </location>
</feature>
<protein>
    <submittedName>
        <fullName evidence="2">Uncharacterized protein</fullName>
    </submittedName>
</protein>
<dbReference type="EMBL" id="JBHSWV010000083">
    <property type="protein sequence ID" value="MFC6764461.1"/>
    <property type="molecule type" value="Genomic_DNA"/>
</dbReference>
<accession>A0ABD5SGZ6</accession>
<feature type="non-terminal residue" evidence="2">
    <location>
        <position position="1"/>
    </location>
</feature>